<evidence type="ECO:0000313" key="3">
    <source>
        <dbReference type="EMBL" id="OLO04830.1"/>
    </source>
</evidence>
<dbReference type="InterPro" id="IPR017927">
    <property type="entry name" value="FAD-bd_FR_type"/>
</dbReference>
<dbReference type="SUPFAM" id="SSF52343">
    <property type="entry name" value="Ferredoxin reductase-like, C-terminal NADP-linked domain"/>
    <property type="match status" value="1"/>
</dbReference>
<evidence type="ECO:0000256" key="1">
    <source>
        <dbReference type="SAM" id="MobiDB-lite"/>
    </source>
</evidence>
<sequence>MPSQETTVQNPPFHEGELEAQRRAGVASIASSAGRFIRDHMPAQHREFFSSLPFVVLAAGDETGRPWVTLLEGKQGFIAAPDPRQLTVAAKLGAQDPLASTFGAGTDVGLLGIEPATRRRNRVNGVIRPAGDAFVIEVRQSFGNCPQYIREREWRWVGPAIDTRATVSDRLAAEQRARIVAADTFFIGSGFSSAPGGESGGEPGSETSMSRGYDASHRGGDPGFVRVTENGTLQIPDYAGNNFFNTIGNLIQDPRVGLLFVDFESGGMLQITGRARIDWAPQESRVEILDPNAKRWIEVTVEQVVDRPAALALRWHREDEAPLRLEVVDKVIESDQITSFYLADAGGRALPPFEAGQHLAVELEIPHQSIANRPARVGRSYSLSGSPFAGTYRLSVKREDRGVVSRFLHDRIGIGDRIAARSPAGEFVVPPRHGPLVLVSAGVGITPMLAMLHAVVAEADNERRPVWFVHGTRNGGVHAFRAEVEALLAQSGSVARRIFYSAPRSSDRPAIDYDVKGRITADDLLGLGAGREASYLLCGPARFLAELSAGLEDRGVDAERIGFETFGPAG</sequence>
<dbReference type="PANTHER" id="PTHR42815">
    <property type="entry name" value="FAD-BINDING, PUTATIVE (AFU_ORTHOLOGUE AFUA_6G07600)-RELATED"/>
    <property type="match status" value="1"/>
</dbReference>
<dbReference type="InterPro" id="IPR001433">
    <property type="entry name" value="OxRdtase_FAD/NAD-bd"/>
</dbReference>
<dbReference type="Proteomes" id="UP000186878">
    <property type="component" value="Unassembled WGS sequence"/>
</dbReference>
<dbReference type="Gene3D" id="3.40.50.80">
    <property type="entry name" value="Nucleotide-binding domain of ferredoxin-NADP reductase (FNR) module"/>
    <property type="match status" value="1"/>
</dbReference>
<gene>
    <name evidence="3" type="ORF">BTW07_07405</name>
</gene>
<comment type="caution">
    <text evidence="3">The sequence shown here is derived from an EMBL/GenBank/DDBJ whole genome shotgun (WGS) entry which is preliminary data.</text>
</comment>
<dbReference type="Gene3D" id="2.40.30.10">
    <property type="entry name" value="Translation factors"/>
    <property type="match status" value="1"/>
</dbReference>
<evidence type="ECO:0000313" key="4">
    <source>
        <dbReference type="Proteomes" id="UP000186878"/>
    </source>
</evidence>
<feature type="region of interest" description="Disordered" evidence="1">
    <location>
        <begin position="192"/>
        <end position="221"/>
    </location>
</feature>
<protein>
    <submittedName>
        <fullName evidence="3">Ferredoxin</fullName>
    </submittedName>
</protein>
<organism evidence="3 4">
    <name type="scientific">Salinicola socius</name>
    <dbReference type="NCBI Taxonomy" id="404433"/>
    <lineage>
        <taxon>Bacteria</taxon>
        <taxon>Pseudomonadati</taxon>
        <taxon>Pseudomonadota</taxon>
        <taxon>Gammaproteobacteria</taxon>
        <taxon>Oceanospirillales</taxon>
        <taxon>Halomonadaceae</taxon>
        <taxon>Salinicola</taxon>
    </lineage>
</organism>
<dbReference type="InterPro" id="IPR017938">
    <property type="entry name" value="Riboflavin_synthase-like_b-brl"/>
</dbReference>
<dbReference type="GO" id="GO:0016491">
    <property type="term" value="F:oxidoreductase activity"/>
    <property type="evidence" value="ECO:0007669"/>
    <property type="project" value="InterPro"/>
</dbReference>
<dbReference type="Pfam" id="PF00970">
    <property type="entry name" value="FAD_binding_6"/>
    <property type="match status" value="1"/>
</dbReference>
<dbReference type="InterPro" id="IPR012349">
    <property type="entry name" value="Split_barrel_FMN-bd"/>
</dbReference>
<feature type="domain" description="FAD-binding FR-type" evidence="2">
    <location>
        <begin position="320"/>
        <end position="430"/>
    </location>
</feature>
<dbReference type="EMBL" id="MSDO01000009">
    <property type="protein sequence ID" value="OLO04830.1"/>
    <property type="molecule type" value="Genomic_DNA"/>
</dbReference>
<proteinExistence type="predicted"/>
<dbReference type="PRINTS" id="PR00406">
    <property type="entry name" value="CYTB5RDTASE"/>
</dbReference>
<dbReference type="InterPro" id="IPR008333">
    <property type="entry name" value="Cbr1-like_FAD-bd_dom"/>
</dbReference>
<dbReference type="PANTHER" id="PTHR42815:SF2">
    <property type="entry name" value="FAD-BINDING, PUTATIVE (AFU_ORTHOLOGUE AFUA_6G07600)-RELATED"/>
    <property type="match status" value="1"/>
</dbReference>
<accession>A0A1Q8STR2</accession>
<name>A0A1Q8STR2_9GAMM</name>
<evidence type="ECO:0000259" key="2">
    <source>
        <dbReference type="PROSITE" id="PS51384"/>
    </source>
</evidence>
<dbReference type="InterPro" id="IPR039261">
    <property type="entry name" value="FNR_nucleotide-bd"/>
</dbReference>
<dbReference type="Pfam" id="PF00175">
    <property type="entry name" value="NAD_binding_1"/>
    <property type="match status" value="1"/>
</dbReference>
<dbReference type="OrthoDB" id="9796486at2"/>
<keyword evidence="4" id="KW-1185">Reference proteome</keyword>
<reference evidence="3 4" key="1">
    <citation type="submission" date="2016-12" db="EMBL/GenBank/DDBJ databases">
        <title>Draft genome sequences of strains Salinicola socius SMB35, Salinicola sp. MH3R3-1 and Chromohalobacter sp. SMB17 from the Verkhnekamsk potash mining region of Russia.</title>
        <authorList>
            <person name="Mavrodi D.V."/>
            <person name="Olsson B.E."/>
            <person name="Korsakova E.S."/>
            <person name="Pyankova A."/>
            <person name="Mavrodi O.V."/>
            <person name="Plotnikova E.G."/>
        </authorList>
    </citation>
    <scope>NUCLEOTIDE SEQUENCE [LARGE SCALE GENOMIC DNA]</scope>
    <source>
        <strain evidence="3 4">SMB35</strain>
    </source>
</reference>
<dbReference type="AlphaFoldDB" id="A0A1Q8STR2"/>
<dbReference type="STRING" id="404433.BTW07_07405"/>
<dbReference type="Gene3D" id="2.30.110.10">
    <property type="entry name" value="Electron Transport, Fmn-binding Protein, Chain A"/>
    <property type="match status" value="1"/>
</dbReference>
<dbReference type="SUPFAM" id="SSF50475">
    <property type="entry name" value="FMN-binding split barrel"/>
    <property type="match status" value="1"/>
</dbReference>
<dbReference type="PROSITE" id="PS51384">
    <property type="entry name" value="FAD_FR"/>
    <property type="match status" value="1"/>
</dbReference>
<dbReference type="CDD" id="cd06184">
    <property type="entry name" value="flavohem_like_fad_nad_binding"/>
    <property type="match status" value="1"/>
</dbReference>
<dbReference type="SUPFAM" id="SSF63380">
    <property type="entry name" value="Riboflavin synthase domain-like"/>
    <property type="match status" value="1"/>
</dbReference>